<keyword evidence="1" id="KW-0805">Transcription regulation</keyword>
<dbReference type="GO" id="GO:0003677">
    <property type="term" value="F:DNA binding"/>
    <property type="evidence" value="ECO:0007669"/>
    <property type="project" value="UniProtKB-KW"/>
</dbReference>
<dbReference type="EMBL" id="JAMTCG010000002">
    <property type="protein sequence ID" value="MCP2160224.1"/>
    <property type="molecule type" value="Genomic_DNA"/>
</dbReference>
<proteinExistence type="predicted"/>
<protein>
    <submittedName>
        <fullName evidence="5">DNA-binding transcriptional regulator, MarR family</fullName>
    </submittedName>
</protein>
<dbReference type="SMART" id="SM00347">
    <property type="entry name" value="HTH_MARR"/>
    <property type="match status" value="1"/>
</dbReference>
<dbReference type="PROSITE" id="PS50995">
    <property type="entry name" value="HTH_MARR_2"/>
    <property type="match status" value="1"/>
</dbReference>
<gene>
    <name evidence="5" type="ORF">LX12_001403</name>
</gene>
<keyword evidence="6" id="KW-1185">Reference proteome</keyword>
<name>A0ABT1GZR1_9NOCA</name>
<organism evidence="5 6">
    <name type="scientific">Williamsia serinedens</name>
    <dbReference type="NCBI Taxonomy" id="391736"/>
    <lineage>
        <taxon>Bacteria</taxon>
        <taxon>Bacillati</taxon>
        <taxon>Actinomycetota</taxon>
        <taxon>Actinomycetes</taxon>
        <taxon>Mycobacteriales</taxon>
        <taxon>Nocardiaceae</taxon>
        <taxon>Williamsia</taxon>
    </lineage>
</organism>
<feature type="domain" description="HTH marR-type" evidence="4">
    <location>
        <begin position="1"/>
        <end position="145"/>
    </location>
</feature>
<reference evidence="5 6" key="1">
    <citation type="submission" date="2022-06" db="EMBL/GenBank/DDBJ databases">
        <title>Genomic Encyclopedia of Archaeal and Bacterial Type Strains, Phase II (KMG-II): from individual species to whole genera.</title>
        <authorList>
            <person name="Goeker M."/>
        </authorList>
    </citation>
    <scope>NUCLEOTIDE SEQUENCE [LARGE SCALE GENOMIC DNA]</scope>
    <source>
        <strain evidence="5 6">DSM 45037</strain>
    </source>
</reference>
<dbReference type="InterPro" id="IPR036388">
    <property type="entry name" value="WH-like_DNA-bd_sf"/>
</dbReference>
<sequence>MDMPDTAAPDVALRAAGDIRVAVGRLLRRLREVSTGDELTPAQASVLARVGKGEASTAARLAEVENVRPQSMSTTIAALERMGLLERHADPGDGRRQIVVLTAAGRDADDNNHRARAEWLTETVVERLTEDECATLIEAARVIDKLVAR</sequence>
<evidence type="ECO:0000256" key="2">
    <source>
        <dbReference type="ARBA" id="ARBA00023125"/>
    </source>
</evidence>
<dbReference type="Gene3D" id="1.10.10.10">
    <property type="entry name" value="Winged helix-like DNA-binding domain superfamily/Winged helix DNA-binding domain"/>
    <property type="match status" value="1"/>
</dbReference>
<dbReference type="Pfam" id="PF12802">
    <property type="entry name" value="MarR_2"/>
    <property type="match status" value="1"/>
</dbReference>
<dbReference type="InterPro" id="IPR023187">
    <property type="entry name" value="Tscrpt_reg_MarR-type_CS"/>
</dbReference>
<dbReference type="SUPFAM" id="SSF46785">
    <property type="entry name" value="Winged helix' DNA-binding domain"/>
    <property type="match status" value="1"/>
</dbReference>
<evidence type="ECO:0000259" key="4">
    <source>
        <dbReference type="PROSITE" id="PS50995"/>
    </source>
</evidence>
<comment type="caution">
    <text evidence="5">The sequence shown here is derived from an EMBL/GenBank/DDBJ whole genome shotgun (WGS) entry which is preliminary data.</text>
</comment>
<dbReference type="PROSITE" id="PS01117">
    <property type="entry name" value="HTH_MARR_1"/>
    <property type="match status" value="1"/>
</dbReference>
<dbReference type="Proteomes" id="UP001205740">
    <property type="component" value="Unassembled WGS sequence"/>
</dbReference>
<dbReference type="InterPro" id="IPR000835">
    <property type="entry name" value="HTH_MarR-typ"/>
</dbReference>
<dbReference type="PANTHER" id="PTHR39515">
    <property type="entry name" value="CONSERVED PROTEIN"/>
    <property type="match status" value="1"/>
</dbReference>
<dbReference type="PANTHER" id="PTHR39515:SF2">
    <property type="entry name" value="HTH-TYPE TRANSCRIPTIONAL REGULATOR RV0880"/>
    <property type="match status" value="1"/>
</dbReference>
<accession>A0ABT1GZR1</accession>
<evidence type="ECO:0000313" key="5">
    <source>
        <dbReference type="EMBL" id="MCP2160224.1"/>
    </source>
</evidence>
<dbReference type="InterPro" id="IPR036390">
    <property type="entry name" value="WH_DNA-bd_sf"/>
</dbReference>
<dbReference type="InterPro" id="IPR052526">
    <property type="entry name" value="HTH-type_Bedaq_tolerance"/>
</dbReference>
<evidence type="ECO:0000256" key="3">
    <source>
        <dbReference type="ARBA" id="ARBA00023163"/>
    </source>
</evidence>
<evidence type="ECO:0000313" key="6">
    <source>
        <dbReference type="Proteomes" id="UP001205740"/>
    </source>
</evidence>
<keyword evidence="2 5" id="KW-0238">DNA-binding</keyword>
<keyword evidence="3" id="KW-0804">Transcription</keyword>
<evidence type="ECO:0000256" key="1">
    <source>
        <dbReference type="ARBA" id="ARBA00023015"/>
    </source>
</evidence>